<keyword evidence="3" id="KW-1185">Reference proteome</keyword>
<evidence type="ECO:0000313" key="3">
    <source>
        <dbReference type="Proteomes" id="UP001140206"/>
    </source>
</evidence>
<accession>A0AAV8GEI5</accession>
<keyword evidence="2" id="KW-0808">Transferase</keyword>
<keyword evidence="2" id="KW-0548">Nucleotidyltransferase</keyword>
<proteinExistence type="predicted"/>
<evidence type="ECO:0000259" key="1">
    <source>
        <dbReference type="Pfam" id="PF13966"/>
    </source>
</evidence>
<sequence length="197" mass="22866">MQAQTQLFILKHQLQDPTFLPSGHLQDQICCKLTPNCLTSSSLYKFMKTMPKIPSNLNHLWKLHLPPRIKTFCWLLLQNKIPTIDNLQKRGMTIVNRCCLCLSDAESVAHTFTLCPFFLAVVNNTLYLTNTTYCRPPCYHIDDLTSKSLTLCQKEIMAFSCYFTWRERCSRTFSNRASQPNNIASLIIEEWRLLNPD</sequence>
<evidence type="ECO:0000313" key="2">
    <source>
        <dbReference type="EMBL" id="KAJ4801841.1"/>
    </source>
</evidence>
<dbReference type="GO" id="GO:0003964">
    <property type="term" value="F:RNA-directed DNA polymerase activity"/>
    <property type="evidence" value="ECO:0007669"/>
    <property type="project" value="UniProtKB-KW"/>
</dbReference>
<dbReference type="EMBL" id="JAMFTS010000002">
    <property type="protein sequence ID" value="KAJ4801841.1"/>
    <property type="molecule type" value="Genomic_DNA"/>
</dbReference>
<feature type="domain" description="Reverse transcriptase zinc-binding" evidence="1">
    <location>
        <begin position="39"/>
        <end position="118"/>
    </location>
</feature>
<gene>
    <name evidence="2" type="ORF">LUZ62_053087</name>
</gene>
<dbReference type="Proteomes" id="UP001140206">
    <property type="component" value="Chromosome 2"/>
</dbReference>
<keyword evidence="2" id="KW-0695">RNA-directed DNA polymerase</keyword>
<reference evidence="2" key="1">
    <citation type="submission" date="2022-08" db="EMBL/GenBank/DDBJ databases">
        <authorList>
            <person name="Marques A."/>
        </authorList>
    </citation>
    <scope>NUCLEOTIDE SEQUENCE</scope>
    <source>
        <strain evidence="2">RhyPub2mFocal</strain>
        <tissue evidence="2">Leaves</tissue>
    </source>
</reference>
<dbReference type="Pfam" id="PF13966">
    <property type="entry name" value="zf-RVT"/>
    <property type="match status" value="1"/>
</dbReference>
<name>A0AAV8GEI5_9POAL</name>
<dbReference type="AlphaFoldDB" id="A0AAV8GEI5"/>
<dbReference type="InterPro" id="IPR026960">
    <property type="entry name" value="RVT-Znf"/>
</dbReference>
<organism evidence="2 3">
    <name type="scientific">Rhynchospora pubera</name>
    <dbReference type="NCBI Taxonomy" id="906938"/>
    <lineage>
        <taxon>Eukaryota</taxon>
        <taxon>Viridiplantae</taxon>
        <taxon>Streptophyta</taxon>
        <taxon>Embryophyta</taxon>
        <taxon>Tracheophyta</taxon>
        <taxon>Spermatophyta</taxon>
        <taxon>Magnoliopsida</taxon>
        <taxon>Liliopsida</taxon>
        <taxon>Poales</taxon>
        <taxon>Cyperaceae</taxon>
        <taxon>Cyperoideae</taxon>
        <taxon>Rhynchosporeae</taxon>
        <taxon>Rhynchospora</taxon>
    </lineage>
</organism>
<protein>
    <submittedName>
        <fullName evidence="2">RNA-directed DNA polymerase (Reverse transcriptase)-related family protein</fullName>
    </submittedName>
</protein>
<comment type="caution">
    <text evidence="2">The sequence shown here is derived from an EMBL/GenBank/DDBJ whole genome shotgun (WGS) entry which is preliminary data.</text>
</comment>